<dbReference type="Gene3D" id="2.40.50.1060">
    <property type="match status" value="1"/>
</dbReference>
<sequence length="436" mass="48449">MANPQHAEDNPKHVKMPNGVVVTSTPDPVYTGPGIDTGASVPSFAAASELLSAPYSCLVMNTHRRHIALPPMYLNKKKTGIREELDAELLKFSQSLSGVPLAYDNISIVGHQGDIYDDSGYIHLNIEANFIVFQPKKGQTLLGKVNKLGVNHVGCLVHGCFNASMPKPNLVSMETWRDAGPQIGSQLEFDVTALDADTAGVLLIRGRLSRTRVQELLAIAEGTVSTMQSTLQEPDEPDEAQTPEPDEAQTPEPTVTPPEETPKKKKKKKKDKIKEEAPFTPEKDTALDTTLELNGTMNETIDETNCNKEKKKKKKKKKYMVKEEQIEEPVTASFTPRQDTALDTTMEFNRTMDETNGNVGKKKKKKKKDKHIKEEPEQVALSSMEVHGSDSSGYLGNKSGQKRKHQSESYSHFSPEFEMPSKKKMKTLIELKTEYV</sequence>
<dbReference type="InterPro" id="IPR045113">
    <property type="entry name" value="Rpb7-like"/>
</dbReference>
<evidence type="ECO:0000256" key="3">
    <source>
        <dbReference type="ARBA" id="ARBA00022478"/>
    </source>
</evidence>
<evidence type="ECO:0000313" key="11">
    <source>
        <dbReference type="Ensembl" id="ENSNMLP00000005425.1"/>
    </source>
</evidence>
<dbReference type="Pfam" id="PF03876">
    <property type="entry name" value="SHS2_Rpb7-N"/>
    <property type="match status" value="1"/>
</dbReference>
<keyword evidence="5 7" id="KW-0804">Transcription</keyword>
<dbReference type="Pfam" id="PF17875">
    <property type="entry name" value="RPA43_OB"/>
    <property type="match status" value="1"/>
</dbReference>
<feature type="compositionally biased region" description="Acidic residues" evidence="8">
    <location>
        <begin position="233"/>
        <end position="249"/>
    </location>
</feature>
<feature type="region of interest" description="Disordered" evidence="8">
    <location>
        <begin position="224"/>
        <end position="288"/>
    </location>
</feature>
<dbReference type="Ensembl" id="ENSNMLT00000006236.1">
    <property type="protein sequence ID" value="ENSNMLP00000005425.1"/>
    <property type="gene ID" value="ENSNMLG00000003979.1"/>
</dbReference>
<evidence type="ECO:0000256" key="5">
    <source>
        <dbReference type="ARBA" id="ARBA00023163"/>
    </source>
</evidence>
<comment type="similarity">
    <text evidence="2">Belongs to the eukaryotic RPA43 RNA polymerase subunit family.</text>
</comment>
<feature type="compositionally biased region" description="Basic and acidic residues" evidence="8">
    <location>
        <begin position="272"/>
        <end position="286"/>
    </location>
</feature>
<keyword evidence="12" id="KW-1185">Reference proteome</keyword>
<evidence type="ECO:0000259" key="10">
    <source>
        <dbReference type="Pfam" id="PF17875"/>
    </source>
</evidence>
<evidence type="ECO:0000313" key="12">
    <source>
        <dbReference type="Proteomes" id="UP000694523"/>
    </source>
</evidence>
<evidence type="ECO:0000256" key="8">
    <source>
        <dbReference type="SAM" id="MobiDB-lite"/>
    </source>
</evidence>
<dbReference type="Gene3D" id="3.30.1490.120">
    <property type="entry name" value="RNA polymerase Rpb7-like, N-terminal domain"/>
    <property type="match status" value="1"/>
</dbReference>
<comment type="subcellular location">
    <subcellularLocation>
        <location evidence="1">Nucleus</location>
        <location evidence="1">Nucleolus</location>
    </subcellularLocation>
</comment>
<feature type="compositionally biased region" description="Polar residues" evidence="8">
    <location>
        <begin position="332"/>
        <end position="358"/>
    </location>
</feature>
<evidence type="ECO:0000259" key="9">
    <source>
        <dbReference type="Pfam" id="PF03876"/>
    </source>
</evidence>
<comment type="function">
    <text evidence="7">DNA-dependent RNA polymerase which catalyzes the transcription of DNA into RNA using the four ribonucleoside triphosphates as substrates.</text>
</comment>
<accession>A0A8C6SGF1</accession>
<dbReference type="InterPro" id="IPR005576">
    <property type="entry name" value="Rpb7-like_N"/>
</dbReference>
<feature type="compositionally biased region" description="Basic residues" evidence="8">
    <location>
        <begin position="309"/>
        <end position="319"/>
    </location>
</feature>
<dbReference type="GO" id="GO:0006352">
    <property type="term" value="P:DNA-templated transcription initiation"/>
    <property type="evidence" value="ECO:0007669"/>
    <property type="project" value="UniProtKB-UniRule"/>
</dbReference>
<feature type="compositionally biased region" description="Basic residues" evidence="8">
    <location>
        <begin position="360"/>
        <end position="370"/>
    </location>
</feature>
<protein>
    <recommendedName>
        <fullName evidence="7">DNA-directed RNA polymerase subunit</fullName>
    </recommendedName>
</protein>
<evidence type="ECO:0000256" key="7">
    <source>
        <dbReference type="RuleBase" id="RU369086"/>
    </source>
</evidence>
<dbReference type="GO" id="GO:0005736">
    <property type="term" value="C:RNA polymerase I complex"/>
    <property type="evidence" value="ECO:0007669"/>
    <property type="project" value="TreeGrafter"/>
</dbReference>
<evidence type="ECO:0000256" key="4">
    <source>
        <dbReference type="ARBA" id="ARBA00022553"/>
    </source>
</evidence>
<dbReference type="FunFam" id="3.30.1490.120:FF:000003">
    <property type="entry name" value="DNA-directed RNA polymerase I subunit RPA43"/>
    <property type="match status" value="1"/>
</dbReference>
<proteinExistence type="inferred from homology"/>
<dbReference type="InterPro" id="IPR041178">
    <property type="entry name" value="RPA43_OB"/>
</dbReference>
<dbReference type="InterPro" id="IPR041901">
    <property type="entry name" value="RNAP_I_Rpa43_N"/>
</dbReference>
<name>A0A8C6SGF1_9GOBI</name>
<dbReference type="AlphaFoldDB" id="A0A8C6SGF1"/>
<keyword evidence="6 7" id="KW-0539">Nucleus</keyword>
<reference evidence="11" key="2">
    <citation type="submission" date="2025-09" db="UniProtKB">
        <authorList>
            <consortium name="Ensembl"/>
        </authorList>
    </citation>
    <scope>IDENTIFICATION</scope>
</reference>
<feature type="region of interest" description="Disordered" evidence="8">
    <location>
        <begin position="300"/>
        <end position="419"/>
    </location>
</feature>
<keyword evidence="3 7" id="KW-0240">DNA-directed RNA polymerase</keyword>
<keyword evidence="4" id="KW-0597">Phosphoprotein</keyword>
<dbReference type="PANTHER" id="PTHR12709">
    <property type="entry name" value="DNA-DIRECTED RNA POLYMERASE II, III"/>
    <property type="match status" value="1"/>
</dbReference>
<dbReference type="Proteomes" id="UP000694523">
    <property type="component" value="Unplaced"/>
</dbReference>
<evidence type="ECO:0000256" key="2">
    <source>
        <dbReference type="ARBA" id="ARBA00005930"/>
    </source>
</evidence>
<organism evidence="11 12">
    <name type="scientific">Neogobius melanostomus</name>
    <name type="common">round goby</name>
    <dbReference type="NCBI Taxonomy" id="47308"/>
    <lineage>
        <taxon>Eukaryota</taxon>
        <taxon>Metazoa</taxon>
        <taxon>Chordata</taxon>
        <taxon>Craniata</taxon>
        <taxon>Vertebrata</taxon>
        <taxon>Euteleostomi</taxon>
        <taxon>Actinopterygii</taxon>
        <taxon>Neopterygii</taxon>
        <taxon>Teleostei</taxon>
        <taxon>Neoteleostei</taxon>
        <taxon>Acanthomorphata</taxon>
        <taxon>Gobiaria</taxon>
        <taxon>Gobiiformes</taxon>
        <taxon>Gobioidei</taxon>
        <taxon>Gobiidae</taxon>
        <taxon>Benthophilinae</taxon>
        <taxon>Neogobiini</taxon>
        <taxon>Neogobius</taxon>
    </lineage>
</organism>
<dbReference type="InterPro" id="IPR036898">
    <property type="entry name" value="RNA_pol_Rpb7-like_N_sf"/>
</dbReference>
<dbReference type="GO" id="GO:0006362">
    <property type="term" value="P:transcription elongation by RNA polymerase I"/>
    <property type="evidence" value="ECO:0007669"/>
    <property type="project" value="TreeGrafter"/>
</dbReference>
<reference evidence="11" key="1">
    <citation type="submission" date="2025-08" db="UniProtKB">
        <authorList>
            <consortium name="Ensembl"/>
        </authorList>
    </citation>
    <scope>IDENTIFICATION</scope>
</reference>
<feature type="domain" description="RPA43 OB" evidence="10">
    <location>
        <begin position="135"/>
        <end position="257"/>
    </location>
</feature>
<feature type="domain" description="RNA polymerase Rpb7-like N-terminal" evidence="9">
    <location>
        <begin position="65"/>
        <end position="120"/>
    </location>
</feature>
<evidence type="ECO:0000256" key="1">
    <source>
        <dbReference type="ARBA" id="ARBA00004604"/>
    </source>
</evidence>
<evidence type="ECO:0000256" key="6">
    <source>
        <dbReference type="ARBA" id="ARBA00023242"/>
    </source>
</evidence>
<dbReference type="CDD" id="cd04328">
    <property type="entry name" value="RNAP_I_Rpa43_N"/>
    <property type="match status" value="1"/>
</dbReference>
<dbReference type="PANTHER" id="PTHR12709:SF5">
    <property type="entry name" value="DNA-DIRECTED RNA POLYMERASE I SUBUNIT RPA43"/>
    <property type="match status" value="1"/>
</dbReference>